<dbReference type="CDD" id="cd00130">
    <property type="entry name" value="PAS"/>
    <property type="match status" value="1"/>
</dbReference>
<dbReference type="Proteomes" id="UP000180088">
    <property type="component" value="Unassembled WGS sequence"/>
</dbReference>
<dbReference type="EMBL" id="MKCS01000001">
    <property type="protein sequence ID" value="OHX13928.1"/>
    <property type="molecule type" value="Genomic_DNA"/>
</dbReference>
<evidence type="ECO:0000313" key="3">
    <source>
        <dbReference type="EMBL" id="OHX13928.1"/>
    </source>
</evidence>
<feature type="transmembrane region" description="Helical" evidence="1">
    <location>
        <begin position="58"/>
        <end position="76"/>
    </location>
</feature>
<dbReference type="SMART" id="SM00091">
    <property type="entry name" value="PAS"/>
    <property type="match status" value="1"/>
</dbReference>
<feature type="transmembrane region" description="Helical" evidence="1">
    <location>
        <begin position="96"/>
        <end position="125"/>
    </location>
</feature>
<dbReference type="PROSITE" id="PS50112">
    <property type="entry name" value="PAS"/>
    <property type="match status" value="1"/>
</dbReference>
<evidence type="ECO:0000259" key="2">
    <source>
        <dbReference type="PROSITE" id="PS50112"/>
    </source>
</evidence>
<keyword evidence="1" id="KW-0472">Membrane</keyword>
<evidence type="ECO:0000313" key="4">
    <source>
        <dbReference type="Proteomes" id="UP000180088"/>
    </source>
</evidence>
<dbReference type="InterPro" id="IPR031621">
    <property type="entry name" value="HisKA_7TM"/>
</dbReference>
<dbReference type="SUPFAM" id="SSF55785">
    <property type="entry name" value="PYP-like sensor domain (PAS domain)"/>
    <property type="match status" value="1"/>
</dbReference>
<keyword evidence="1" id="KW-1133">Transmembrane helix</keyword>
<comment type="caution">
    <text evidence="3">The sequence shown here is derived from an EMBL/GenBank/DDBJ whole genome shotgun (WGS) entry which is preliminary data.</text>
</comment>
<feature type="transmembrane region" description="Helical" evidence="1">
    <location>
        <begin position="137"/>
        <end position="157"/>
    </location>
</feature>
<dbReference type="InterPro" id="IPR000014">
    <property type="entry name" value="PAS"/>
</dbReference>
<dbReference type="AlphaFoldDB" id="A0A1S1X3C7"/>
<dbReference type="RefSeq" id="WP_071115863.1">
    <property type="nucleotide sequence ID" value="NZ_MKCS01000001.1"/>
</dbReference>
<accession>A0A1S1X3C7</accession>
<gene>
    <name evidence="3" type="ORF">BI347_10720</name>
</gene>
<dbReference type="Pfam" id="PF13188">
    <property type="entry name" value="PAS_8"/>
    <property type="match status" value="1"/>
</dbReference>
<sequence length="284" mass="31429">MAAVAFWAGGAMCELSATSLAAKIFWSKVEYIGTLGTPVLFLLLALDYNHIDLMRRRYWLATLFAIPLTCLLLAAGNEYHHLVWTSYRPSPSGYNLLIYGHGPVFWLGVAGYSYLMMLLGSLLLIRSLHYYPAHFRGQFITLMLSAVAPWLGNILYLSGAFPLRGLDPTPHSFAFTGMVFAIDLLYLRQLYLVPVARTRAFEAMGDGIVVVDQQLRILDINPSGARMLGKPARQLQGNALPAPWLGGAMLEKEGRHLELMVPDSGIILDIRAYRAGSPAIPACW</sequence>
<proteinExistence type="predicted"/>
<keyword evidence="1" id="KW-0812">Transmembrane</keyword>
<name>A0A1S1X3C7_9NEIS</name>
<protein>
    <recommendedName>
        <fullName evidence="2">PAS domain-containing protein</fullName>
    </recommendedName>
</protein>
<organism evidence="3 4">
    <name type="scientific">Chromobacterium sphagni</name>
    <dbReference type="NCBI Taxonomy" id="1903179"/>
    <lineage>
        <taxon>Bacteria</taxon>
        <taxon>Pseudomonadati</taxon>
        <taxon>Pseudomonadota</taxon>
        <taxon>Betaproteobacteria</taxon>
        <taxon>Neisseriales</taxon>
        <taxon>Chromobacteriaceae</taxon>
        <taxon>Chromobacterium</taxon>
    </lineage>
</organism>
<dbReference type="Pfam" id="PF16927">
    <property type="entry name" value="HisKA_7TM"/>
    <property type="match status" value="1"/>
</dbReference>
<dbReference type="STRING" id="1903179.BI347_10720"/>
<feature type="domain" description="PAS" evidence="2">
    <location>
        <begin position="199"/>
        <end position="240"/>
    </location>
</feature>
<dbReference type="OrthoDB" id="9813903at2"/>
<feature type="transmembrane region" description="Helical" evidence="1">
    <location>
        <begin position="31"/>
        <end position="51"/>
    </location>
</feature>
<evidence type="ECO:0000256" key="1">
    <source>
        <dbReference type="SAM" id="Phobius"/>
    </source>
</evidence>
<dbReference type="InterPro" id="IPR035965">
    <property type="entry name" value="PAS-like_dom_sf"/>
</dbReference>
<feature type="transmembrane region" description="Helical" evidence="1">
    <location>
        <begin position="169"/>
        <end position="187"/>
    </location>
</feature>
<dbReference type="Gene3D" id="3.30.450.20">
    <property type="entry name" value="PAS domain"/>
    <property type="match status" value="1"/>
</dbReference>
<reference evidence="3 4" key="1">
    <citation type="submission" date="2016-09" db="EMBL/GenBank/DDBJ databases">
        <title>Chromobacterium muskegensis sp. nov., an insecticidal bacterium isolated from Sphagnum bogs.</title>
        <authorList>
            <person name="Sparks M.E."/>
            <person name="Blackburn M.B."/>
            <person name="Gundersen-Rindal D.E."/>
            <person name="Mitchell A."/>
            <person name="Farrar R."/>
            <person name="Kuhar D."/>
        </authorList>
    </citation>
    <scope>NUCLEOTIDE SEQUENCE [LARGE SCALE GENOMIC DNA]</scope>
    <source>
        <strain evidence="3 4">37-2</strain>
    </source>
</reference>